<dbReference type="Pfam" id="PF00381">
    <property type="entry name" value="PTS-HPr"/>
    <property type="match status" value="1"/>
</dbReference>
<dbReference type="PROSITE" id="PS51350">
    <property type="entry name" value="PTS_HPR_DOM"/>
    <property type="match status" value="1"/>
</dbReference>
<dbReference type="SUPFAM" id="SSF55594">
    <property type="entry name" value="HPr-like"/>
    <property type="match status" value="1"/>
</dbReference>
<dbReference type="PROSITE" id="PS51100">
    <property type="entry name" value="PTS_EIIB_TYPE_3"/>
    <property type="match status" value="1"/>
</dbReference>
<dbReference type="InterPro" id="IPR050399">
    <property type="entry name" value="HPr"/>
</dbReference>
<dbReference type="InterPro" id="IPR000032">
    <property type="entry name" value="HPr-like"/>
</dbReference>
<dbReference type="EMBL" id="BMMQ01000003">
    <property type="protein sequence ID" value="GGO62793.1"/>
    <property type="molecule type" value="Genomic_DNA"/>
</dbReference>
<keyword evidence="5" id="KW-0762">Sugar transport</keyword>
<dbReference type="Pfam" id="PF02302">
    <property type="entry name" value="PTS_IIB"/>
    <property type="match status" value="1"/>
</dbReference>
<dbReference type="SUPFAM" id="SSF52794">
    <property type="entry name" value="PTS system IIB component-like"/>
    <property type="match status" value="1"/>
</dbReference>
<keyword evidence="8" id="KW-0418">Kinase</keyword>
<evidence type="ECO:0000313" key="13">
    <source>
        <dbReference type="Proteomes" id="UP000638043"/>
    </source>
</evidence>
<comment type="caution">
    <text evidence="12">The sequence shown here is derived from an EMBL/GenBank/DDBJ whole genome shotgun (WGS) entry which is preliminary data.</text>
</comment>
<dbReference type="InterPro" id="IPR035895">
    <property type="entry name" value="HPr-like_sf"/>
</dbReference>
<dbReference type="InterPro" id="IPR003501">
    <property type="entry name" value="PTS_EIIB_2/3"/>
</dbReference>
<dbReference type="InterPro" id="IPR036095">
    <property type="entry name" value="PTS_EIIB-like_sf"/>
</dbReference>
<dbReference type="PANTHER" id="PTHR33705:SF2">
    <property type="entry name" value="PHOSPHOCARRIER PROTEIN NPR"/>
    <property type="match status" value="1"/>
</dbReference>
<name>A0ABQ2N0V5_9MICO</name>
<evidence type="ECO:0000256" key="9">
    <source>
        <dbReference type="PROSITE-ProRule" id="PRU00423"/>
    </source>
</evidence>
<evidence type="ECO:0000256" key="4">
    <source>
        <dbReference type="ARBA" id="ARBA00022553"/>
    </source>
</evidence>
<feature type="domain" description="PTS EIIB type-3" evidence="10">
    <location>
        <begin position="1"/>
        <end position="105"/>
    </location>
</feature>
<dbReference type="Proteomes" id="UP000638043">
    <property type="component" value="Unassembled WGS sequence"/>
</dbReference>
<organism evidence="12 13">
    <name type="scientific">Microbacterium nanhaiense</name>
    <dbReference type="NCBI Taxonomy" id="1301026"/>
    <lineage>
        <taxon>Bacteria</taxon>
        <taxon>Bacillati</taxon>
        <taxon>Actinomycetota</taxon>
        <taxon>Actinomycetes</taxon>
        <taxon>Micrococcales</taxon>
        <taxon>Microbacteriaceae</taxon>
        <taxon>Microbacterium</taxon>
    </lineage>
</organism>
<evidence type="ECO:0000259" key="10">
    <source>
        <dbReference type="PROSITE" id="PS51100"/>
    </source>
</evidence>
<dbReference type="NCBIfam" id="TIGR01003">
    <property type="entry name" value="PTS_HPr_family"/>
    <property type="match status" value="1"/>
</dbReference>
<dbReference type="Gene3D" id="3.30.1340.10">
    <property type="entry name" value="HPr-like"/>
    <property type="match status" value="1"/>
</dbReference>
<keyword evidence="13" id="KW-1185">Reference proteome</keyword>
<evidence type="ECO:0000256" key="8">
    <source>
        <dbReference type="ARBA" id="ARBA00022777"/>
    </source>
</evidence>
<evidence type="ECO:0000256" key="1">
    <source>
        <dbReference type="ARBA" id="ARBA00004496"/>
    </source>
</evidence>
<sequence>MKIVVICGAGASSTFVATRMRRAAKTIGFDATFSASPLASFAEQVGSADAVLAGAHLGDALSVVHAQAREHGVPVAVLPGDIARDREGTQALEIALDLVARIHTGSTPRKEHTMATRTVTIASSHGLHARPAKLFSEAAKNSGATVTIAKGDGKAVNAASILGVISLGANTGDVVTLTVEGDNAEGVLDELATMLETDQDA</sequence>
<reference evidence="13" key="1">
    <citation type="journal article" date="2019" name="Int. J. Syst. Evol. Microbiol.">
        <title>The Global Catalogue of Microorganisms (GCM) 10K type strain sequencing project: providing services to taxonomists for standard genome sequencing and annotation.</title>
        <authorList>
            <consortium name="The Broad Institute Genomics Platform"/>
            <consortium name="The Broad Institute Genome Sequencing Center for Infectious Disease"/>
            <person name="Wu L."/>
            <person name="Ma J."/>
        </authorList>
    </citation>
    <scope>NUCLEOTIDE SEQUENCE [LARGE SCALE GENOMIC DNA]</scope>
    <source>
        <strain evidence="13">CGMCC 4.7181</strain>
    </source>
</reference>
<evidence type="ECO:0000259" key="11">
    <source>
        <dbReference type="PROSITE" id="PS51350"/>
    </source>
</evidence>
<protein>
    <recommendedName>
        <fullName evidence="14">HPr family phosphocarrier protein</fullName>
    </recommendedName>
</protein>
<dbReference type="CDD" id="cd00367">
    <property type="entry name" value="PTS-HPr_like"/>
    <property type="match status" value="1"/>
</dbReference>
<comment type="subcellular location">
    <subcellularLocation>
        <location evidence="1">Cytoplasm</location>
    </subcellularLocation>
</comment>
<keyword evidence="3" id="KW-0963">Cytoplasm</keyword>
<evidence type="ECO:0000256" key="7">
    <source>
        <dbReference type="ARBA" id="ARBA00022683"/>
    </source>
</evidence>
<evidence type="ECO:0000256" key="2">
    <source>
        <dbReference type="ARBA" id="ARBA00022448"/>
    </source>
</evidence>
<feature type="modified residue" description="Phosphocysteine; by EIIA" evidence="9">
    <location>
        <position position="7"/>
    </location>
</feature>
<dbReference type="InterPro" id="IPR013012">
    <property type="entry name" value="PTS_EIIB_3"/>
</dbReference>
<dbReference type="Gene3D" id="3.40.50.2300">
    <property type="match status" value="1"/>
</dbReference>
<evidence type="ECO:0008006" key="14">
    <source>
        <dbReference type="Google" id="ProtNLM"/>
    </source>
</evidence>
<keyword evidence="7" id="KW-0598">Phosphotransferase system</keyword>
<evidence type="ECO:0000313" key="12">
    <source>
        <dbReference type="EMBL" id="GGO62793.1"/>
    </source>
</evidence>
<evidence type="ECO:0000256" key="3">
    <source>
        <dbReference type="ARBA" id="ARBA00022490"/>
    </source>
</evidence>
<keyword evidence="4" id="KW-0597">Phosphoprotein</keyword>
<accession>A0ABQ2N0V5</accession>
<evidence type="ECO:0000256" key="5">
    <source>
        <dbReference type="ARBA" id="ARBA00022597"/>
    </source>
</evidence>
<keyword evidence="6" id="KW-0808">Transferase</keyword>
<keyword evidence="2" id="KW-0813">Transport</keyword>
<gene>
    <name evidence="12" type="ORF">GCM10010910_13780</name>
</gene>
<feature type="domain" description="HPr" evidence="11">
    <location>
        <begin position="114"/>
        <end position="201"/>
    </location>
</feature>
<dbReference type="PANTHER" id="PTHR33705">
    <property type="entry name" value="PHOSPHOCARRIER PROTEIN HPR"/>
    <property type="match status" value="1"/>
</dbReference>
<proteinExistence type="predicted"/>
<evidence type="ECO:0000256" key="6">
    <source>
        <dbReference type="ARBA" id="ARBA00022679"/>
    </source>
</evidence>
<dbReference type="PRINTS" id="PR00107">
    <property type="entry name" value="PHOSPHOCPHPR"/>
</dbReference>